<evidence type="ECO:0000313" key="7">
    <source>
        <dbReference type="Proteomes" id="UP000184050"/>
    </source>
</evidence>
<dbReference type="PROSITE" id="PS00732">
    <property type="entry name" value="RIBOSOMAL_S16"/>
    <property type="match status" value="1"/>
</dbReference>
<gene>
    <name evidence="3" type="primary">rpsP</name>
    <name evidence="6" type="ORF">SAMN05444280_11712</name>
</gene>
<dbReference type="InterPro" id="IPR020592">
    <property type="entry name" value="Ribosomal_bS16_CS"/>
</dbReference>
<keyword evidence="4" id="KW-0175">Coiled coil</keyword>
<evidence type="ECO:0000256" key="3">
    <source>
        <dbReference type="HAMAP-Rule" id="MF_00385"/>
    </source>
</evidence>
<dbReference type="STRING" id="1168035.SAMN05444280_11712"/>
<comment type="similarity">
    <text evidence="3">Belongs to the bacterial ribosomal protein bS16 family.</text>
</comment>
<dbReference type="Pfam" id="PF00886">
    <property type="entry name" value="Ribosomal_S16"/>
    <property type="match status" value="1"/>
</dbReference>
<dbReference type="RefSeq" id="WP_073169746.1">
    <property type="nucleotide sequence ID" value="NZ_FQZE01000017.1"/>
</dbReference>
<dbReference type="Gene3D" id="3.30.1320.10">
    <property type="match status" value="1"/>
</dbReference>
<name>A0A1M6IJN4_9BACT</name>
<keyword evidence="1 3" id="KW-0689">Ribosomal protein</keyword>
<feature type="compositionally biased region" description="Basic and acidic residues" evidence="5">
    <location>
        <begin position="186"/>
        <end position="270"/>
    </location>
</feature>
<feature type="compositionally biased region" description="Acidic residues" evidence="5">
    <location>
        <begin position="156"/>
        <end position="175"/>
    </location>
</feature>
<dbReference type="PANTHER" id="PTHR12919:SF20">
    <property type="entry name" value="SMALL RIBOSOMAL SUBUNIT PROTEIN BS16M"/>
    <property type="match status" value="1"/>
</dbReference>
<dbReference type="SUPFAM" id="SSF54565">
    <property type="entry name" value="Ribosomal protein S16"/>
    <property type="match status" value="1"/>
</dbReference>
<evidence type="ECO:0000256" key="1">
    <source>
        <dbReference type="ARBA" id="ARBA00022980"/>
    </source>
</evidence>
<accession>A0A1M6IJN4</accession>
<dbReference type="GO" id="GO:0006412">
    <property type="term" value="P:translation"/>
    <property type="evidence" value="ECO:0007669"/>
    <property type="project" value="UniProtKB-UniRule"/>
</dbReference>
<reference evidence="6 7" key="1">
    <citation type="submission" date="2016-11" db="EMBL/GenBank/DDBJ databases">
        <authorList>
            <person name="Jaros S."/>
            <person name="Januszkiewicz K."/>
            <person name="Wedrychowicz H."/>
        </authorList>
    </citation>
    <scope>NUCLEOTIDE SEQUENCE [LARGE SCALE GENOMIC DNA]</scope>
    <source>
        <strain evidence="6 7">DSM 27063</strain>
    </source>
</reference>
<dbReference type="PANTHER" id="PTHR12919">
    <property type="entry name" value="30S RIBOSOMAL PROTEIN S16"/>
    <property type="match status" value="1"/>
</dbReference>
<dbReference type="OrthoDB" id="9807878at2"/>
<dbReference type="GO" id="GO:0005737">
    <property type="term" value="C:cytoplasm"/>
    <property type="evidence" value="ECO:0007669"/>
    <property type="project" value="UniProtKB-ARBA"/>
</dbReference>
<dbReference type="HAMAP" id="MF_00385">
    <property type="entry name" value="Ribosomal_bS16"/>
    <property type="match status" value="1"/>
</dbReference>
<dbReference type="NCBIfam" id="NF011094">
    <property type="entry name" value="PRK14521.1"/>
    <property type="match status" value="1"/>
</dbReference>
<feature type="coiled-coil region" evidence="4">
    <location>
        <begin position="96"/>
        <end position="150"/>
    </location>
</feature>
<dbReference type="InterPro" id="IPR000307">
    <property type="entry name" value="Ribosomal_bS16"/>
</dbReference>
<keyword evidence="2 3" id="KW-0687">Ribonucleoprotein</keyword>
<organism evidence="6 7">
    <name type="scientific">Tangfeifania diversioriginum</name>
    <dbReference type="NCBI Taxonomy" id="1168035"/>
    <lineage>
        <taxon>Bacteria</taxon>
        <taxon>Pseudomonadati</taxon>
        <taxon>Bacteroidota</taxon>
        <taxon>Bacteroidia</taxon>
        <taxon>Marinilabiliales</taxon>
        <taxon>Prolixibacteraceae</taxon>
        <taxon>Tangfeifania</taxon>
    </lineage>
</organism>
<dbReference type="EMBL" id="FQZE01000017">
    <property type="protein sequence ID" value="SHJ34607.1"/>
    <property type="molecule type" value="Genomic_DNA"/>
</dbReference>
<dbReference type="Proteomes" id="UP000184050">
    <property type="component" value="Unassembled WGS sequence"/>
</dbReference>
<sequence length="270" mass="30195">MPVKMRLTRHGRKRYAFYHIVVADSRAPRDGRYIERIGMYNPNSNPATIDLDFDKAYDWLVKGAQPTDTVRAILSYKGVLYKKHLMGGVKKGAFDEEEAERRLEKWLTEKEAKIQAQKERIEGETNAELKKRLEAEAKLNEERAAAIAAKNAELAGEVEDEEEAATTEESTEESTEAAATEEATETAEKAKATEEPEKEEKAAEPVKEEKAEEAAPAKEESAEKPAAEEKEEAKEKEEEKPEAPAAEAKSEEAEKEEKKEEAPKDKGADS</sequence>
<protein>
    <recommendedName>
        <fullName evidence="3">Small ribosomal subunit protein bS16</fullName>
    </recommendedName>
</protein>
<dbReference type="GO" id="GO:0003735">
    <property type="term" value="F:structural constituent of ribosome"/>
    <property type="evidence" value="ECO:0007669"/>
    <property type="project" value="InterPro"/>
</dbReference>
<dbReference type="NCBIfam" id="TIGR00002">
    <property type="entry name" value="S16"/>
    <property type="match status" value="1"/>
</dbReference>
<evidence type="ECO:0000256" key="2">
    <source>
        <dbReference type="ARBA" id="ARBA00023274"/>
    </source>
</evidence>
<keyword evidence="7" id="KW-1185">Reference proteome</keyword>
<dbReference type="AlphaFoldDB" id="A0A1M6IJN4"/>
<proteinExistence type="inferred from homology"/>
<evidence type="ECO:0000256" key="4">
    <source>
        <dbReference type="SAM" id="Coils"/>
    </source>
</evidence>
<dbReference type="InterPro" id="IPR023803">
    <property type="entry name" value="Ribosomal_bS16_dom_sf"/>
</dbReference>
<evidence type="ECO:0000256" key="5">
    <source>
        <dbReference type="SAM" id="MobiDB-lite"/>
    </source>
</evidence>
<evidence type="ECO:0000313" key="6">
    <source>
        <dbReference type="EMBL" id="SHJ34607.1"/>
    </source>
</evidence>
<feature type="region of interest" description="Disordered" evidence="5">
    <location>
        <begin position="150"/>
        <end position="270"/>
    </location>
</feature>
<dbReference type="GO" id="GO:0015935">
    <property type="term" value="C:small ribosomal subunit"/>
    <property type="evidence" value="ECO:0007669"/>
    <property type="project" value="TreeGrafter"/>
</dbReference>